<dbReference type="GO" id="GO:0004866">
    <property type="term" value="F:endopeptidase inhibitor activity"/>
    <property type="evidence" value="ECO:0007669"/>
    <property type="project" value="InterPro"/>
</dbReference>
<dbReference type="InterPro" id="IPR050473">
    <property type="entry name" value="A2M/Complement_sys"/>
</dbReference>
<dbReference type="Pfam" id="PF00207">
    <property type="entry name" value="A2M"/>
    <property type="match status" value="1"/>
</dbReference>
<dbReference type="InterPro" id="IPR013783">
    <property type="entry name" value="Ig-like_fold"/>
</dbReference>
<evidence type="ECO:0000313" key="4">
    <source>
        <dbReference type="EMBL" id="CAG6498188.1"/>
    </source>
</evidence>
<feature type="domain" description="Alpha-2-macroglobulin" evidence="3">
    <location>
        <begin position="2"/>
        <end position="78"/>
    </location>
</feature>
<name>A0A8D8CQZ2_CULPI</name>
<dbReference type="PANTHER" id="PTHR11412">
    <property type="entry name" value="MACROGLOBULIN / COMPLEMENT"/>
    <property type="match status" value="1"/>
</dbReference>
<dbReference type="AlphaFoldDB" id="A0A8D8CQZ2"/>
<dbReference type="EMBL" id="HBUE01134656">
    <property type="protein sequence ID" value="CAG6498188.1"/>
    <property type="molecule type" value="Transcribed_RNA"/>
</dbReference>
<evidence type="ECO:0000259" key="3">
    <source>
        <dbReference type="SMART" id="SM01360"/>
    </source>
</evidence>
<dbReference type="PANTHER" id="PTHR11412:SF136">
    <property type="entry name" value="CD109 ANTIGEN"/>
    <property type="match status" value="1"/>
</dbReference>
<dbReference type="InterPro" id="IPR001599">
    <property type="entry name" value="Macroglobln_a2"/>
</dbReference>
<keyword evidence="2" id="KW-0882">Thioester bond</keyword>
<dbReference type="Gene3D" id="2.60.120.1540">
    <property type="match status" value="1"/>
</dbReference>
<evidence type="ECO:0000256" key="2">
    <source>
        <dbReference type="ARBA" id="ARBA00022966"/>
    </source>
</evidence>
<organism evidence="4">
    <name type="scientific">Culex pipiens</name>
    <name type="common">House mosquito</name>
    <dbReference type="NCBI Taxonomy" id="7175"/>
    <lineage>
        <taxon>Eukaryota</taxon>
        <taxon>Metazoa</taxon>
        <taxon>Ecdysozoa</taxon>
        <taxon>Arthropoda</taxon>
        <taxon>Hexapoda</taxon>
        <taxon>Insecta</taxon>
        <taxon>Pterygota</taxon>
        <taxon>Neoptera</taxon>
        <taxon>Endopterygota</taxon>
        <taxon>Diptera</taxon>
        <taxon>Nematocera</taxon>
        <taxon>Culicoidea</taxon>
        <taxon>Culicidae</taxon>
        <taxon>Culicinae</taxon>
        <taxon>Culicini</taxon>
        <taxon>Culex</taxon>
        <taxon>Culex</taxon>
    </lineage>
</organism>
<protein>
    <submittedName>
        <fullName evidence="4">CD109 antigen</fullName>
    </submittedName>
</protein>
<proteinExistence type="predicted"/>
<dbReference type="Gene3D" id="2.60.40.10">
    <property type="entry name" value="Immunoglobulins"/>
    <property type="match status" value="1"/>
</dbReference>
<dbReference type="Gene3D" id="2.20.130.20">
    <property type="match status" value="1"/>
</dbReference>
<sequence>MTIESVVPDTVTSWLVTGFALSPTLGLGIINQPRVFTVDQPFYIVANLPYSIKRDEVAVIRVTVFNFLGSPLTTSVTLFNKNNEFEFVEKSSGDSKKLLPIIKCGIHERSFPDTRRTKAVFVPANDGHAVSFLIKARKLGEIAIKIEAVNALKADSVEHILRVIPESHLIRRNEARFVDLTKQRSASYDIAIDIPRNVDAGSVFIKFTLDRELVHVSLGITFLITFF</sequence>
<accession>A0A8D8CQZ2</accession>
<keyword evidence="1" id="KW-0732">Signal</keyword>
<evidence type="ECO:0000256" key="1">
    <source>
        <dbReference type="ARBA" id="ARBA00022729"/>
    </source>
</evidence>
<reference evidence="4" key="1">
    <citation type="submission" date="2021-05" db="EMBL/GenBank/DDBJ databases">
        <authorList>
            <person name="Alioto T."/>
            <person name="Alioto T."/>
            <person name="Gomez Garrido J."/>
        </authorList>
    </citation>
    <scope>NUCLEOTIDE SEQUENCE</scope>
</reference>
<dbReference type="SMART" id="SM01360">
    <property type="entry name" value="A2M"/>
    <property type="match status" value="1"/>
</dbReference>